<dbReference type="PANTHER" id="PTHR43003:SF12">
    <property type="entry name" value="DNA-3-METHYLADENINE GLYCOSYLASE"/>
    <property type="match status" value="1"/>
</dbReference>
<dbReference type="InterPro" id="IPR012904">
    <property type="entry name" value="OGG_N"/>
</dbReference>
<keyword evidence="9" id="KW-1185">Reference proteome</keyword>
<dbReference type="GO" id="GO:0006285">
    <property type="term" value="P:base-excision repair, AP site formation"/>
    <property type="evidence" value="ECO:0007669"/>
    <property type="project" value="TreeGrafter"/>
</dbReference>
<dbReference type="Gene3D" id="3.30.310.20">
    <property type="entry name" value="DNA-3-methyladenine glycosylase AlkA, N-terminal domain"/>
    <property type="match status" value="1"/>
</dbReference>
<dbReference type="Gene3D" id="1.10.340.30">
    <property type="entry name" value="Hypothetical protein, domain 2"/>
    <property type="match status" value="1"/>
</dbReference>
<keyword evidence="5" id="KW-0378">Hydrolase</keyword>
<keyword evidence="6" id="KW-0234">DNA repair</keyword>
<dbReference type="InterPro" id="IPR003265">
    <property type="entry name" value="HhH-GPD_domain"/>
</dbReference>
<comment type="caution">
    <text evidence="8">The sequence shown here is derived from an EMBL/GenBank/DDBJ whole genome shotgun (WGS) entry which is preliminary data.</text>
</comment>
<dbReference type="GO" id="GO:0006307">
    <property type="term" value="P:DNA alkylation repair"/>
    <property type="evidence" value="ECO:0007669"/>
    <property type="project" value="TreeGrafter"/>
</dbReference>
<dbReference type="Pfam" id="PF07934">
    <property type="entry name" value="OGG_N"/>
    <property type="match status" value="1"/>
</dbReference>
<dbReference type="EC" id="3.2.2.21" evidence="3"/>
<dbReference type="GO" id="GO:0032993">
    <property type="term" value="C:protein-DNA complex"/>
    <property type="evidence" value="ECO:0007669"/>
    <property type="project" value="TreeGrafter"/>
</dbReference>
<feature type="domain" description="HhH-GPD" evidence="7">
    <location>
        <begin position="140"/>
        <end position="305"/>
    </location>
</feature>
<dbReference type="InterPro" id="IPR000035">
    <property type="entry name" value="Alkylbase_DNA_glycsylse_CS"/>
</dbReference>
<evidence type="ECO:0000313" key="9">
    <source>
        <dbReference type="Proteomes" id="UP000321558"/>
    </source>
</evidence>
<evidence type="ECO:0000313" key="8">
    <source>
        <dbReference type="EMBL" id="GEN87553.1"/>
    </source>
</evidence>
<dbReference type="Proteomes" id="UP000321558">
    <property type="component" value="Unassembled WGS sequence"/>
</dbReference>
<dbReference type="SMART" id="SM00478">
    <property type="entry name" value="ENDO3c"/>
    <property type="match status" value="1"/>
</dbReference>
<dbReference type="SUPFAM" id="SSF48150">
    <property type="entry name" value="DNA-glycosylase"/>
    <property type="match status" value="1"/>
</dbReference>
<dbReference type="STRING" id="582851.GCA_900162665_00718"/>
<accession>A0A511ZJD1</accession>
<dbReference type="InterPro" id="IPR051912">
    <property type="entry name" value="Alkylbase_DNA_Glycosylase/TA"/>
</dbReference>
<evidence type="ECO:0000259" key="7">
    <source>
        <dbReference type="SMART" id="SM00478"/>
    </source>
</evidence>
<evidence type="ECO:0000256" key="5">
    <source>
        <dbReference type="ARBA" id="ARBA00022801"/>
    </source>
</evidence>
<dbReference type="EMBL" id="BJYM01000008">
    <property type="protein sequence ID" value="GEN87553.1"/>
    <property type="molecule type" value="Genomic_DNA"/>
</dbReference>
<proteinExistence type="inferred from homology"/>
<reference evidence="8 9" key="1">
    <citation type="submission" date="2019-07" db="EMBL/GenBank/DDBJ databases">
        <title>Whole genome shotgun sequence of Oceanobacillus sojae NBRC 105379.</title>
        <authorList>
            <person name="Hosoyama A."/>
            <person name="Uohara A."/>
            <person name="Ohji S."/>
            <person name="Ichikawa N."/>
        </authorList>
    </citation>
    <scope>NUCLEOTIDE SEQUENCE [LARGE SCALE GENOMIC DNA]</scope>
    <source>
        <strain evidence="8 9">NBRC 105379</strain>
    </source>
</reference>
<protein>
    <recommendedName>
        <fullName evidence="3">DNA-3-methyladenine glycosylase II</fullName>
        <ecNumber evidence="3">3.2.2.21</ecNumber>
    </recommendedName>
</protein>
<comment type="catalytic activity">
    <reaction evidence="1">
        <text>Hydrolysis of alkylated DNA, releasing 3-methyladenine, 3-methylguanine, 7-methylguanine and 7-methyladenine.</text>
        <dbReference type="EC" id="3.2.2.21"/>
    </reaction>
</comment>
<dbReference type="InterPro" id="IPR011257">
    <property type="entry name" value="DNA_glycosylase"/>
</dbReference>
<dbReference type="GO" id="GO:0043916">
    <property type="term" value="F:DNA-7-methylguanine glycosylase activity"/>
    <property type="evidence" value="ECO:0007669"/>
    <property type="project" value="TreeGrafter"/>
</dbReference>
<dbReference type="GO" id="GO:0008534">
    <property type="term" value="F:oxidized purine nucleobase lesion DNA N-glycosylase activity"/>
    <property type="evidence" value="ECO:0007669"/>
    <property type="project" value="InterPro"/>
</dbReference>
<dbReference type="PANTHER" id="PTHR43003">
    <property type="entry name" value="DNA-3-METHYLADENINE GLYCOSYLASE"/>
    <property type="match status" value="1"/>
</dbReference>
<dbReference type="GO" id="GO:0032131">
    <property type="term" value="F:alkylated DNA binding"/>
    <property type="evidence" value="ECO:0007669"/>
    <property type="project" value="TreeGrafter"/>
</dbReference>
<dbReference type="Pfam" id="PF00730">
    <property type="entry name" value="HhH-GPD"/>
    <property type="match status" value="1"/>
</dbReference>
<dbReference type="InterPro" id="IPR023170">
    <property type="entry name" value="HhH_base_excis_C"/>
</dbReference>
<sequence length="305" mass="36338">MRIWKENKHCILIKTPELFDFKTNLNYLRRDPNECMYEIEEDRITRVIEINHLRTLVRISEADSEYLAVEFLAGGKLESMEDKKAIVRYVEEWFDFETDLIPFYKMGSKDPLLEQAIERFYGLRIIGLHDLFEALCWGILGQQINLTFAYTLKRQFVEKFGETLEYEGKIYWIFPSFDKISGLSPEDMSDIKMTKKKREYIIGIAELMAKGDLTKEKLLYLDELKQAERELTQIRGIGPWTANYVLMRCLRYPDAFPIDDAGLINAIKLVTEMERKPTKEEIRELTSEWKNWESYATFYLWRMLY</sequence>
<dbReference type="GO" id="GO:0008725">
    <property type="term" value="F:DNA-3-methyladenine glycosylase activity"/>
    <property type="evidence" value="ECO:0007669"/>
    <property type="project" value="TreeGrafter"/>
</dbReference>
<gene>
    <name evidence="8" type="primary">alkA</name>
    <name evidence="8" type="ORF">OSO01_22920</name>
</gene>
<dbReference type="GO" id="GO:0006289">
    <property type="term" value="P:nucleotide-excision repair"/>
    <property type="evidence" value="ECO:0007669"/>
    <property type="project" value="InterPro"/>
</dbReference>
<dbReference type="PROSITE" id="PS00516">
    <property type="entry name" value="ALKYLBASE_DNA_GLYCOS"/>
    <property type="match status" value="1"/>
</dbReference>
<evidence type="ECO:0000256" key="2">
    <source>
        <dbReference type="ARBA" id="ARBA00010817"/>
    </source>
</evidence>
<name>A0A511ZJD1_9BACI</name>
<comment type="similarity">
    <text evidence="2">Belongs to the alkylbase DNA glycosidase AlkA family.</text>
</comment>
<dbReference type="AlphaFoldDB" id="A0A511ZJD1"/>
<dbReference type="FunFam" id="1.10.340.30:FF:000004">
    <property type="entry name" value="DNA-3-methyladenine glycosylase II"/>
    <property type="match status" value="1"/>
</dbReference>
<dbReference type="GO" id="GO:0005737">
    <property type="term" value="C:cytoplasm"/>
    <property type="evidence" value="ECO:0007669"/>
    <property type="project" value="TreeGrafter"/>
</dbReference>
<keyword evidence="4" id="KW-0227">DNA damage</keyword>
<dbReference type="Gene3D" id="1.10.1670.10">
    <property type="entry name" value="Helix-hairpin-Helix base-excision DNA repair enzymes (C-terminal)"/>
    <property type="match status" value="1"/>
</dbReference>
<evidence type="ECO:0000256" key="3">
    <source>
        <dbReference type="ARBA" id="ARBA00012000"/>
    </source>
</evidence>
<dbReference type="CDD" id="cd00056">
    <property type="entry name" value="ENDO3c"/>
    <property type="match status" value="1"/>
</dbReference>
<evidence type="ECO:0000256" key="1">
    <source>
        <dbReference type="ARBA" id="ARBA00000086"/>
    </source>
</evidence>
<dbReference type="InterPro" id="IPR037046">
    <property type="entry name" value="AlkA_N_sf"/>
</dbReference>
<evidence type="ECO:0000256" key="6">
    <source>
        <dbReference type="ARBA" id="ARBA00023204"/>
    </source>
</evidence>
<organism evidence="8 9">
    <name type="scientific">Oceanobacillus sojae</name>
    <dbReference type="NCBI Taxonomy" id="582851"/>
    <lineage>
        <taxon>Bacteria</taxon>
        <taxon>Bacillati</taxon>
        <taxon>Bacillota</taxon>
        <taxon>Bacilli</taxon>
        <taxon>Bacillales</taxon>
        <taxon>Bacillaceae</taxon>
        <taxon>Oceanobacillus</taxon>
    </lineage>
</organism>
<evidence type="ECO:0000256" key="4">
    <source>
        <dbReference type="ARBA" id="ARBA00022763"/>
    </source>
</evidence>